<dbReference type="InterPro" id="IPR001789">
    <property type="entry name" value="Sig_transdc_resp-reg_receiver"/>
</dbReference>
<dbReference type="SMART" id="SM00850">
    <property type="entry name" value="LytTR"/>
    <property type="match status" value="1"/>
</dbReference>
<dbReference type="Gene3D" id="2.40.50.1020">
    <property type="entry name" value="LytTr DNA-binding domain"/>
    <property type="match status" value="1"/>
</dbReference>
<gene>
    <name evidence="4" type="ORF">NOX80_08895</name>
</gene>
<evidence type="ECO:0000313" key="4">
    <source>
        <dbReference type="EMBL" id="UUC47302.1"/>
    </source>
</evidence>
<dbReference type="SUPFAM" id="SSF52172">
    <property type="entry name" value="CheY-like"/>
    <property type="match status" value="1"/>
</dbReference>
<feature type="modified residue" description="4-aspartylphosphate" evidence="1">
    <location>
        <position position="55"/>
    </location>
</feature>
<evidence type="ECO:0000259" key="2">
    <source>
        <dbReference type="PROSITE" id="PS50110"/>
    </source>
</evidence>
<reference evidence="4" key="1">
    <citation type="submission" date="2022-07" db="EMBL/GenBank/DDBJ databases">
        <title>Isolation, identification, and degradation of a PFOSA degrading strain from sewage treatment plant.</title>
        <authorList>
            <person name="Zhang L."/>
            <person name="Huo Y."/>
        </authorList>
    </citation>
    <scope>NUCLEOTIDE SEQUENCE</scope>
    <source>
        <strain evidence="4">C1</strain>
    </source>
</reference>
<dbReference type="InterPro" id="IPR011006">
    <property type="entry name" value="CheY-like_superfamily"/>
</dbReference>
<dbReference type="PANTHER" id="PTHR37299">
    <property type="entry name" value="TRANSCRIPTIONAL REGULATOR-RELATED"/>
    <property type="match status" value="1"/>
</dbReference>
<dbReference type="EMBL" id="CP101751">
    <property type="protein sequence ID" value="UUC47302.1"/>
    <property type="molecule type" value="Genomic_DNA"/>
</dbReference>
<proteinExistence type="predicted"/>
<feature type="domain" description="Response regulatory" evidence="2">
    <location>
        <begin position="2"/>
        <end position="115"/>
    </location>
</feature>
<organism evidence="4 5">
    <name type="scientific">Flavobacterium cerinum</name>
    <dbReference type="NCBI Taxonomy" id="2502784"/>
    <lineage>
        <taxon>Bacteria</taxon>
        <taxon>Pseudomonadati</taxon>
        <taxon>Bacteroidota</taxon>
        <taxon>Flavobacteriia</taxon>
        <taxon>Flavobacteriales</taxon>
        <taxon>Flavobacteriaceae</taxon>
        <taxon>Flavobacterium</taxon>
    </lineage>
</organism>
<protein>
    <submittedName>
        <fullName evidence="4">LytTR family DNA-binding domain-containing protein</fullName>
    </submittedName>
</protein>
<evidence type="ECO:0000313" key="5">
    <source>
        <dbReference type="Proteomes" id="UP001059844"/>
    </source>
</evidence>
<dbReference type="RefSeq" id="WP_256552934.1">
    <property type="nucleotide sequence ID" value="NZ_CP101751.1"/>
</dbReference>
<keyword evidence="1" id="KW-0597">Phosphoprotein</keyword>
<accession>A0ABY5IYR6</accession>
<evidence type="ECO:0000259" key="3">
    <source>
        <dbReference type="PROSITE" id="PS50930"/>
    </source>
</evidence>
<dbReference type="PROSITE" id="PS50110">
    <property type="entry name" value="RESPONSE_REGULATORY"/>
    <property type="match status" value="1"/>
</dbReference>
<name>A0ABY5IYR6_9FLAO</name>
<keyword evidence="4" id="KW-0238">DNA-binding</keyword>
<dbReference type="PANTHER" id="PTHR37299:SF1">
    <property type="entry name" value="STAGE 0 SPORULATION PROTEIN A HOMOLOG"/>
    <property type="match status" value="1"/>
</dbReference>
<dbReference type="InterPro" id="IPR007492">
    <property type="entry name" value="LytTR_DNA-bd_dom"/>
</dbReference>
<dbReference type="Pfam" id="PF00072">
    <property type="entry name" value="Response_reg"/>
    <property type="match status" value="1"/>
</dbReference>
<sequence>MRIVIVEDEKPNSDRLTRLIMALKPNAHILIVLESITDSIAWFSTNPTPDLVMMDVRLSDGLSFEILSKIKISCPIIFTTAYDEYAVRAFKFNSVDYLLKPVVPEELAAAFSKLDTLVKDELNTKLENLLNFVSAKEYRSRFLLPYRDGFKTLLVSDIKYFFLELKIIKAKLHNGTEEVIPLKMDELESQLDPKLFFRANRQYIIHIDAIDQIYNHFNSKLVVLIKNNPGLEIIVSREKAGLLKTWIDY</sequence>
<dbReference type="GO" id="GO:0003677">
    <property type="term" value="F:DNA binding"/>
    <property type="evidence" value="ECO:0007669"/>
    <property type="project" value="UniProtKB-KW"/>
</dbReference>
<dbReference type="Gene3D" id="3.40.50.2300">
    <property type="match status" value="1"/>
</dbReference>
<keyword evidence="5" id="KW-1185">Reference proteome</keyword>
<dbReference type="Pfam" id="PF04397">
    <property type="entry name" value="LytTR"/>
    <property type="match status" value="1"/>
</dbReference>
<feature type="domain" description="HTH LytTR-type" evidence="3">
    <location>
        <begin position="142"/>
        <end position="249"/>
    </location>
</feature>
<evidence type="ECO:0000256" key="1">
    <source>
        <dbReference type="PROSITE-ProRule" id="PRU00169"/>
    </source>
</evidence>
<dbReference type="SMART" id="SM00448">
    <property type="entry name" value="REC"/>
    <property type="match status" value="1"/>
</dbReference>
<dbReference type="InterPro" id="IPR046947">
    <property type="entry name" value="LytR-like"/>
</dbReference>
<dbReference type="PROSITE" id="PS50930">
    <property type="entry name" value="HTH_LYTTR"/>
    <property type="match status" value="1"/>
</dbReference>
<dbReference type="Proteomes" id="UP001059844">
    <property type="component" value="Chromosome"/>
</dbReference>